<dbReference type="Proteomes" id="UP001152797">
    <property type="component" value="Unassembled WGS sequence"/>
</dbReference>
<evidence type="ECO:0000313" key="2">
    <source>
        <dbReference type="EMBL" id="CAI3974461.1"/>
    </source>
</evidence>
<proteinExistence type="predicted"/>
<keyword evidence="1" id="KW-0175">Coiled coil</keyword>
<protein>
    <submittedName>
        <fullName evidence="4">8-oxoguanine deaminase</fullName>
    </submittedName>
</protein>
<feature type="coiled-coil region" evidence="1">
    <location>
        <begin position="304"/>
        <end position="339"/>
    </location>
</feature>
<dbReference type="CDD" id="cd22968">
    <property type="entry name" value="DD_EFCAB5"/>
    <property type="match status" value="1"/>
</dbReference>
<accession>A0A9P1BJC8</accession>
<comment type="caution">
    <text evidence="2">The sequence shown here is derived from an EMBL/GenBank/DDBJ whole genome shotgun (WGS) entry which is preliminary data.</text>
</comment>
<dbReference type="OrthoDB" id="409957at2759"/>
<dbReference type="EMBL" id="CAMXCT020000136">
    <property type="protein sequence ID" value="CAL1127836.1"/>
    <property type="molecule type" value="Genomic_DNA"/>
</dbReference>
<evidence type="ECO:0000313" key="4">
    <source>
        <dbReference type="EMBL" id="CAL4761773.1"/>
    </source>
</evidence>
<dbReference type="AlphaFoldDB" id="A0A9P1BJC8"/>
<evidence type="ECO:0000313" key="3">
    <source>
        <dbReference type="EMBL" id="CAL1127836.1"/>
    </source>
</evidence>
<reference evidence="3" key="2">
    <citation type="submission" date="2024-04" db="EMBL/GenBank/DDBJ databases">
        <authorList>
            <person name="Chen Y."/>
            <person name="Shah S."/>
            <person name="Dougan E. K."/>
            <person name="Thang M."/>
            <person name="Chan C."/>
        </authorList>
    </citation>
    <scope>NUCLEOTIDE SEQUENCE [LARGE SCALE GENOMIC DNA]</scope>
</reference>
<reference evidence="2" key="1">
    <citation type="submission" date="2022-10" db="EMBL/GenBank/DDBJ databases">
        <authorList>
            <person name="Chen Y."/>
            <person name="Dougan E. K."/>
            <person name="Chan C."/>
            <person name="Rhodes N."/>
            <person name="Thang M."/>
        </authorList>
    </citation>
    <scope>NUCLEOTIDE SEQUENCE</scope>
</reference>
<keyword evidence="5" id="KW-1185">Reference proteome</keyword>
<dbReference type="EMBL" id="CAMXCT030000136">
    <property type="protein sequence ID" value="CAL4761773.1"/>
    <property type="molecule type" value="Genomic_DNA"/>
</dbReference>
<organism evidence="2">
    <name type="scientific">Cladocopium goreaui</name>
    <dbReference type="NCBI Taxonomy" id="2562237"/>
    <lineage>
        <taxon>Eukaryota</taxon>
        <taxon>Sar</taxon>
        <taxon>Alveolata</taxon>
        <taxon>Dinophyceae</taxon>
        <taxon>Suessiales</taxon>
        <taxon>Symbiodiniaceae</taxon>
        <taxon>Cladocopium</taxon>
    </lineage>
</organism>
<evidence type="ECO:0000256" key="1">
    <source>
        <dbReference type="SAM" id="Coils"/>
    </source>
</evidence>
<gene>
    <name evidence="2" type="ORF">C1SCF055_LOCUS2860</name>
</gene>
<dbReference type="EMBL" id="CAMXCT010000136">
    <property type="protein sequence ID" value="CAI3974461.1"/>
    <property type="molecule type" value="Genomic_DNA"/>
</dbReference>
<name>A0A9P1BJC8_9DINO</name>
<evidence type="ECO:0000313" key="5">
    <source>
        <dbReference type="Proteomes" id="UP001152797"/>
    </source>
</evidence>
<sequence length="454" mass="51649">MPVLLQGLDALSRHVDKLASGKSDASSARKQKFNPLTWLAQYLLRNHPTHSSDHRDELCGVALTKTFKIFKAEDIEALTPLSAELQGKLIKNSSVPYKFSFVVGRPAKSFTTCVRVTLFKEKSAALARIRDTMVNDVPLTDCDETPAFTSFTPAGDLVQYVQEDLAKKLSVTGFKSEQGLANPTITNCIAFAIRGGMLLAGHDKAENFVKTCVEVERGRRNLLRRLPEFETTWQLFTHGDGLSTSQIEQVFQQLDTLWNMDGQFIRSLPANFAARIPCADPNKVTFNEFWTFFEALVCFSFEVFENAEKRRQMAEQEAQDALERQRQREANIAEEERQQRLLKAQFETLCADAYLNPELNQIMIKGAVLAYPMDLKGEHIVLILQLLRAWGHSLMDTEGKYMEQDEWDEHTKELWIGWRKLHGPQTNYPGVVDAESLKVLTDKEAFQAFHHIEE</sequence>